<accession>A0A414S7I2</accession>
<comment type="catalytic activity">
    <reaction evidence="3">
        <text>D-mannitol 1-phosphate + NAD(+) = beta-D-fructose 6-phosphate + NADH + H(+)</text>
        <dbReference type="Rhea" id="RHEA:19661"/>
        <dbReference type="ChEBI" id="CHEBI:15378"/>
        <dbReference type="ChEBI" id="CHEBI:57540"/>
        <dbReference type="ChEBI" id="CHEBI:57634"/>
        <dbReference type="ChEBI" id="CHEBI:57945"/>
        <dbReference type="ChEBI" id="CHEBI:61381"/>
        <dbReference type="EC" id="1.1.1.17"/>
    </reaction>
</comment>
<dbReference type="GO" id="GO:0009026">
    <property type="term" value="F:tagaturonate reductase activity"/>
    <property type="evidence" value="ECO:0007669"/>
    <property type="project" value="UniProtKB-EC"/>
</dbReference>
<evidence type="ECO:0000256" key="1">
    <source>
        <dbReference type="ARBA" id="ARBA00023002"/>
    </source>
</evidence>
<gene>
    <name evidence="9" type="ORF">DW142_15385</name>
    <name evidence="8" type="ORF">DW270_16195</name>
    <name evidence="7" type="ORF">G4958_16535</name>
    <name evidence="6" type="ORF">PNU63_16820</name>
</gene>
<evidence type="ECO:0000313" key="10">
    <source>
        <dbReference type="Proteomes" id="UP000283992"/>
    </source>
</evidence>
<dbReference type="GO" id="GO:0005829">
    <property type="term" value="C:cytosol"/>
    <property type="evidence" value="ECO:0007669"/>
    <property type="project" value="TreeGrafter"/>
</dbReference>
<feature type="domain" description="Mannitol dehydrogenase N-terminal" evidence="4">
    <location>
        <begin position="24"/>
        <end position="269"/>
    </location>
</feature>
<proteinExistence type="predicted"/>
<dbReference type="SUPFAM" id="SSF51735">
    <property type="entry name" value="NAD(P)-binding Rossmann-fold domains"/>
    <property type="match status" value="1"/>
</dbReference>
<feature type="domain" description="Mannitol dehydrogenase C-terminal" evidence="5">
    <location>
        <begin position="286"/>
        <end position="486"/>
    </location>
</feature>
<comment type="caution">
    <text evidence="8">The sequence shown here is derived from an EMBL/GenBank/DDBJ whole genome shotgun (WGS) entry which is preliminary data.</text>
</comment>
<dbReference type="InterPro" id="IPR013328">
    <property type="entry name" value="6PGD_dom2"/>
</dbReference>
<evidence type="ECO:0000256" key="3">
    <source>
        <dbReference type="ARBA" id="ARBA00048615"/>
    </source>
</evidence>
<keyword evidence="2" id="KW-0520">NAD</keyword>
<dbReference type="Pfam" id="PF08125">
    <property type="entry name" value="Mannitol_dh_C"/>
    <property type="match status" value="1"/>
</dbReference>
<dbReference type="EMBL" id="QRIA01000044">
    <property type="protein sequence ID" value="RHG13792.1"/>
    <property type="molecule type" value="Genomic_DNA"/>
</dbReference>
<dbReference type="Gene3D" id="1.10.1040.10">
    <property type="entry name" value="N-(1-d-carboxylethyl)-l-norvaline Dehydrogenase, domain 2"/>
    <property type="match status" value="1"/>
</dbReference>
<evidence type="ECO:0000313" key="7">
    <source>
        <dbReference type="EMBL" id="NSI20903.1"/>
    </source>
</evidence>
<name>A0A414S7I2_MEDGN</name>
<dbReference type="Pfam" id="PF01232">
    <property type="entry name" value="Mannitol_dh"/>
    <property type="match status" value="1"/>
</dbReference>
<dbReference type="PANTHER" id="PTHR30524:SF0">
    <property type="entry name" value="ALTRONATE OXIDOREDUCTASE-RELATED"/>
    <property type="match status" value="1"/>
</dbReference>
<organism evidence="8 11">
    <name type="scientific">Mediterraneibacter gnavus</name>
    <name type="common">Ruminococcus gnavus</name>
    <dbReference type="NCBI Taxonomy" id="33038"/>
    <lineage>
        <taxon>Bacteria</taxon>
        <taxon>Bacillati</taxon>
        <taxon>Bacillota</taxon>
        <taxon>Clostridia</taxon>
        <taxon>Lachnospirales</taxon>
        <taxon>Lachnospiraceae</taxon>
        <taxon>Mediterraneibacter</taxon>
    </lineage>
</organism>
<keyword evidence="1 8" id="KW-0560">Oxidoreductase</keyword>
<evidence type="ECO:0000313" key="11">
    <source>
        <dbReference type="Proteomes" id="UP000285697"/>
    </source>
</evidence>
<dbReference type="Proteomes" id="UP001211731">
    <property type="component" value="Unassembled WGS sequence"/>
</dbReference>
<dbReference type="Proteomes" id="UP001296643">
    <property type="component" value="Unassembled WGS sequence"/>
</dbReference>
<dbReference type="EMBL" id="QRLN01000039">
    <property type="protein sequence ID" value="RHJ06827.1"/>
    <property type="molecule type" value="Genomic_DNA"/>
</dbReference>
<dbReference type="PANTHER" id="PTHR30524">
    <property type="entry name" value="MANNITOL-1-PHOSPHATE 5-DEHYDROGENASE"/>
    <property type="match status" value="1"/>
</dbReference>
<evidence type="ECO:0000256" key="2">
    <source>
        <dbReference type="ARBA" id="ARBA00023027"/>
    </source>
</evidence>
<dbReference type="GO" id="GO:0008926">
    <property type="term" value="F:mannitol-1-phosphate 5-dehydrogenase activity"/>
    <property type="evidence" value="ECO:0007669"/>
    <property type="project" value="UniProtKB-EC"/>
</dbReference>
<dbReference type="NCBIfam" id="NF002969">
    <property type="entry name" value="PRK03643.1"/>
    <property type="match status" value="1"/>
</dbReference>
<dbReference type="Proteomes" id="UP000285697">
    <property type="component" value="Unassembled WGS sequence"/>
</dbReference>
<dbReference type="SUPFAM" id="SSF48179">
    <property type="entry name" value="6-phosphogluconate dehydrogenase C-terminal domain-like"/>
    <property type="match status" value="1"/>
</dbReference>
<dbReference type="GO" id="GO:0019698">
    <property type="term" value="P:D-galacturonate catabolic process"/>
    <property type="evidence" value="ECO:0007669"/>
    <property type="project" value="TreeGrafter"/>
</dbReference>
<reference evidence="7" key="2">
    <citation type="journal article" date="2020" name="Cell Host Microbe">
        <title>Functional and Genomic Variation between Human-Derived Isolates of Lachnospiraceae Reveals Inter- and Intra-Species Diversity.</title>
        <authorList>
            <person name="Sorbara M.T."/>
            <person name="Littmann E.R."/>
            <person name="Fontana E."/>
            <person name="Moody T.U."/>
            <person name="Kohout C.E."/>
            <person name="Gjonbalaj M."/>
            <person name="Eaton V."/>
            <person name="Seok R."/>
            <person name="Leiner I.M."/>
            <person name="Pamer E.G."/>
        </authorList>
    </citation>
    <scope>NUCLEOTIDE SEQUENCE</scope>
    <source>
        <strain evidence="7">MSK.22.53</strain>
    </source>
</reference>
<dbReference type="InterPro" id="IPR013118">
    <property type="entry name" value="Mannitol_DH_C"/>
</dbReference>
<dbReference type="InterPro" id="IPR013131">
    <property type="entry name" value="Mannitol_DH_N"/>
</dbReference>
<evidence type="ECO:0000259" key="4">
    <source>
        <dbReference type="Pfam" id="PF01232"/>
    </source>
</evidence>
<protein>
    <submittedName>
        <fullName evidence="8">Tagaturonate reductase</fullName>
        <ecNumber evidence="8">1.1.1.58</ecNumber>
    </submittedName>
</protein>
<dbReference type="Gene3D" id="3.40.50.720">
    <property type="entry name" value="NAD(P)-binding Rossmann-like Domain"/>
    <property type="match status" value="1"/>
</dbReference>
<reference evidence="7" key="3">
    <citation type="submission" date="2020-02" db="EMBL/GenBank/DDBJ databases">
        <authorList>
            <person name="Littmann E."/>
            <person name="Sorbara M."/>
        </authorList>
    </citation>
    <scope>NUCLEOTIDE SEQUENCE</scope>
    <source>
        <strain evidence="7">MSK.22.53</strain>
    </source>
</reference>
<dbReference type="AlphaFoldDB" id="A0A414S7I2"/>
<evidence type="ECO:0000259" key="5">
    <source>
        <dbReference type="Pfam" id="PF08125"/>
    </source>
</evidence>
<dbReference type="InterPro" id="IPR008927">
    <property type="entry name" value="6-PGluconate_DH-like_C_sf"/>
</dbReference>
<evidence type="ECO:0000313" key="6">
    <source>
        <dbReference type="EMBL" id="MDB8740411.1"/>
    </source>
</evidence>
<dbReference type="EMBL" id="JAAIRM010000057">
    <property type="protein sequence ID" value="NSI20903.1"/>
    <property type="molecule type" value="Genomic_DNA"/>
</dbReference>
<reference evidence="10 11" key="1">
    <citation type="submission" date="2018-08" db="EMBL/GenBank/DDBJ databases">
        <title>A genome reference for cultivated species of the human gut microbiota.</title>
        <authorList>
            <person name="Zou Y."/>
            <person name="Xue W."/>
            <person name="Luo G."/>
        </authorList>
    </citation>
    <scope>NUCLEOTIDE SEQUENCE [LARGE SCALE GENOMIC DNA]</scope>
    <source>
        <strain evidence="9 10">AM12-54</strain>
        <strain evidence="8 11">AM22-7AC</strain>
    </source>
</reference>
<dbReference type="GO" id="GO:0019592">
    <property type="term" value="P:mannitol catabolic process"/>
    <property type="evidence" value="ECO:0007669"/>
    <property type="project" value="TreeGrafter"/>
</dbReference>
<dbReference type="EMBL" id="JAQMLR010000035">
    <property type="protein sequence ID" value="MDB8740411.1"/>
    <property type="molecule type" value="Genomic_DNA"/>
</dbReference>
<dbReference type="Proteomes" id="UP000283992">
    <property type="component" value="Unassembled WGS sequence"/>
</dbReference>
<sequence>MKQLNYQTLQDLNYDGYLLKDAPERILQFGEGNFMRAFVDFFIDKMNETADFNSKVVLVQPIPKFTTPDVGDFINEQEGLYTLYLRGSENGQEVSSKRVISCVSRCLNAYSDYEAVMECAKNPELRFITCNTTEAGIVYDPSCQFTDTPANSFPAKLTQFLYKRFETFAGNSKKGFIILSCELIDNNGKELEKCVLKHAEDWNLGADFISWIKEANLFCSTLVDRIVTGYPRSDADALNQENGYIDKVLNTGEIFGFWVIEGPQSIKEEFPCEKANLPILITDDHKPYKQRKVRILNGAHTSMVLGAYLAGQDIVRDCMKDDVIRGYMKQAIYQEIIPTLSLPEEELMSFAASVTDRFQNPFIDHALLAISLNSTAKWKARVMPSLKGYIEKYHTLPTCITASFAFYAAFYRGIRMEENTMIGVRNHTEEYEIKDDKAVLDFFFAHKDDDADAYAHAVCSNIDFWGEDLTQIAGFEAAVSEILKEIENKGTYAVMKDCLA</sequence>
<reference evidence="6" key="4">
    <citation type="submission" date="2023-01" db="EMBL/GenBank/DDBJ databases">
        <title>Human gut microbiome strain richness.</title>
        <authorList>
            <person name="Chen-Liaw A."/>
        </authorList>
    </citation>
    <scope>NUCLEOTIDE SEQUENCE</scope>
    <source>
        <strain evidence="6">1001217st1_A9_1001217B_191108</strain>
    </source>
</reference>
<dbReference type="InterPro" id="IPR036291">
    <property type="entry name" value="NAD(P)-bd_dom_sf"/>
</dbReference>
<evidence type="ECO:0000313" key="8">
    <source>
        <dbReference type="EMBL" id="RHG13792.1"/>
    </source>
</evidence>
<dbReference type="EC" id="1.1.1.58" evidence="8"/>
<dbReference type="RefSeq" id="WP_064787024.1">
    <property type="nucleotide sequence ID" value="NZ_AP031446.1"/>
</dbReference>
<evidence type="ECO:0000313" key="9">
    <source>
        <dbReference type="EMBL" id="RHJ06827.1"/>
    </source>
</evidence>